<evidence type="ECO:0000256" key="12">
    <source>
        <dbReference type="RuleBase" id="RU003657"/>
    </source>
</evidence>
<comment type="similarity">
    <text evidence="3 11 12">Belongs to the HisA/HisF family.</text>
</comment>
<dbReference type="EMBL" id="LBXN01000115">
    <property type="protein sequence ID" value="KKR29803.1"/>
    <property type="molecule type" value="Genomic_DNA"/>
</dbReference>
<keyword evidence="7 11" id="KW-0368">Histidine biosynthesis</keyword>
<gene>
    <name evidence="11" type="primary">hisF</name>
    <name evidence="13" type="ORF">UT63_C0115G0004</name>
</gene>
<dbReference type="InterPro" id="IPR006062">
    <property type="entry name" value="His_biosynth"/>
</dbReference>
<dbReference type="GO" id="GO:0005737">
    <property type="term" value="C:cytoplasm"/>
    <property type="evidence" value="ECO:0007669"/>
    <property type="project" value="UniProtKB-SubCell"/>
</dbReference>
<dbReference type="NCBIfam" id="TIGR00735">
    <property type="entry name" value="hisF"/>
    <property type="match status" value="1"/>
</dbReference>
<dbReference type="PANTHER" id="PTHR21235">
    <property type="entry name" value="IMIDAZOLE GLYCEROL PHOSPHATE SYNTHASE SUBUNIT HISF/H IGP SYNTHASE SUBUNIT HISF/H"/>
    <property type="match status" value="1"/>
</dbReference>
<dbReference type="PANTHER" id="PTHR21235:SF2">
    <property type="entry name" value="IMIDAZOLE GLYCEROL PHOSPHATE SYNTHASE HISHF"/>
    <property type="match status" value="1"/>
</dbReference>
<dbReference type="PATRIC" id="fig|1618450.3.peg.1658"/>
<comment type="subunit">
    <text evidence="4 11">Heterodimer of HisH and HisF.</text>
</comment>
<organism evidence="13 14">
    <name type="scientific">Candidatus Gottesmanbacteria bacterium GW2011_GWC2_39_8</name>
    <dbReference type="NCBI Taxonomy" id="1618450"/>
    <lineage>
        <taxon>Bacteria</taxon>
        <taxon>Candidatus Gottesmaniibacteriota</taxon>
    </lineage>
</organism>
<sequence length="253" mass="27400">MLTKRIIPCLDMTEGKVVKGIQFESFHDVGDPVILAKKYDEEGADELVFLDITATVENRNILLDVVEKTAEEVTIPFSVGGGIRTVEDMKLILRSGADKVSVNTGAFKNPELISVCANAFGNQCVVLSLDAKCVGEDWNVFINGGRTDTGKTALEWAKEAVNLGAGEILLTSIDMDGTKRGFNVELTKLISQGVSVPVIASGGAGKLEDFKKIFREGLADAALAASLFHFGELTMKEVKEYLKKENIPIRDIC</sequence>
<comment type="catalytic activity">
    <reaction evidence="10 11">
        <text>5-[(5-phospho-1-deoxy-D-ribulos-1-ylimino)methylamino]-1-(5-phospho-beta-D-ribosyl)imidazole-4-carboxamide + L-glutamine = D-erythro-1-(imidazol-4-yl)glycerol 3-phosphate + 5-amino-1-(5-phospho-beta-D-ribosyl)imidazole-4-carboxamide + L-glutamate + H(+)</text>
        <dbReference type="Rhea" id="RHEA:24793"/>
        <dbReference type="ChEBI" id="CHEBI:15378"/>
        <dbReference type="ChEBI" id="CHEBI:29985"/>
        <dbReference type="ChEBI" id="CHEBI:58278"/>
        <dbReference type="ChEBI" id="CHEBI:58359"/>
        <dbReference type="ChEBI" id="CHEBI:58475"/>
        <dbReference type="ChEBI" id="CHEBI:58525"/>
        <dbReference type="EC" id="4.3.2.10"/>
    </reaction>
</comment>
<keyword evidence="8 11" id="KW-0456">Lyase</keyword>
<dbReference type="InterPro" id="IPR050064">
    <property type="entry name" value="IGPS_HisA/HisF"/>
</dbReference>
<evidence type="ECO:0000256" key="3">
    <source>
        <dbReference type="ARBA" id="ARBA00009667"/>
    </source>
</evidence>
<evidence type="ECO:0000256" key="5">
    <source>
        <dbReference type="ARBA" id="ARBA00022490"/>
    </source>
</evidence>
<feature type="active site" evidence="11">
    <location>
        <position position="11"/>
    </location>
</feature>
<keyword evidence="6 11" id="KW-0028">Amino-acid biosynthesis</keyword>
<dbReference type="Pfam" id="PF00977">
    <property type="entry name" value="His_biosynth"/>
    <property type="match status" value="1"/>
</dbReference>
<evidence type="ECO:0000256" key="7">
    <source>
        <dbReference type="ARBA" id="ARBA00023102"/>
    </source>
</evidence>
<proteinExistence type="inferred from homology"/>
<evidence type="ECO:0000313" key="14">
    <source>
        <dbReference type="Proteomes" id="UP000034539"/>
    </source>
</evidence>
<evidence type="ECO:0000313" key="13">
    <source>
        <dbReference type="EMBL" id="KKR29803.1"/>
    </source>
</evidence>
<keyword evidence="5 11" id="KW-0963">Cytoplasm</keyword>
<comment type="subcellular location">
    <subcellularLocation>
        <location evidence="1 11">Cytoplasm</location>
    </subcellularLocation>
</comment>
<evidence type="ECO:0000256" key="11">
    <source>
        <dbReference type="HAMAP-Rule" id="MF_01013"/>
    </source>
</evidence>
<comment type="pathway">
    <text evidence="2 11">Amino-acid biosynthesis; L-histidine biosynthesis; L-histidine from 5-phospho-alpha-D-ribose 1-diphosphate: step 5/9.</text>
</comment>
<comment type="function">
    <text evidence="9 11">IGPS catalyzes the conversion of PRFAR and glutamine to IGP, AICAR and glutamate. The HisF subunit catalyzes the cyclization activity that produces IGP and AICAR from PRFAR using the ammonia provided by the HisH subunit.</text>
</comment>
<dbReference type="GO" id="GO:0000105">
    <property type="term" value="P:L-histidine biosynthetic process"/>
    <property type="evidence" value="ECO:0007669"/>
    <property type="project" value="UniProtKB-UniRule"/>
</dbReference>
<dbReference type="InterPro" id="IPR013785">
    <property type="entry name" value="Aldolase_TIM"/>
</dbReference>
<dbReference type="InterPro" id="IPR011060">
    <property type="entry name" value="RibuloseP-bd_barrel"/>
</dbReference>
<dbReference type="SUPFAM" id="SSF51366">
    <property type="entry name" value="Ribulose-phoshate binding barrel"/>
    <property type="match status" value="1"/>
</dbReference>
<dbReference type="Proteomes" id="UP000034539">
    <property type="component" value="Unassembled WGS sequence"/>
</dbReference>
<dbReference type="Gene3D" id="3.20.20.70">
    <property type="entry name" value="Aldolase class I"/>
    <property type="match status" value="1"/>
</dbReference>
<accession>A0A0G0PPH6</accession>
<reference evidence="13 14" key="1">
    <citation type="journal article" date="2015" name="Nature">
        <title>rRNA introns, odd ribosomes, and small enigmatic genomes across a large radiation of phyla.</title>
        <authorList>
            <person name="Brown C.T."/>
            <person name="Hug L.A."/>
            <person name="Thomas B.C."/>
            <person name="Sharon I."/>
            <person name="Castelle C.J."/>
            <person name="Singh A."/>
            <person name="Wilkins M.J."/>
            <person name="Williams K.H."/>
            <person name="Banfield J.F."/>
        </authorList>
    </citation>
    <scope>NUCLEOTIDE SEQUENCE [LARGE SCALE GENOMIC DNA]</scope>
</reference>
<dbReference type="HAMAP" id="MF_01013">
    <property type="entry name" value="HisF"/>
    <property type="match status" value="1"/>
</dbReference>
<dbReference type="FunFam" id="3.20.20.70:FF:000006">
    <property type="entry name" value="Imidazole glycerol phosphate synthase subunit HisF"/>
    <property type="match status" value="1"/>
</dbReference>
<comment type="caution">
    <text evidence="13">The sequence shown here is derived from an EMBL/GenBank/DDBJ whole genome shotgun (WGS) entry which is preliminary data.</text>
</comment>
<dbReference type="UniPathway" id="UPA00031">
    <property type="reaction ID" value="UER00010"/>
</dbReference>
<name>A0A0G0PPH6_9BACT</name>
<evidence type="ECO:0000256" key="2">
    <source>
        <dbReference type="ARBA" id="ARBA00005091"/>
    </source>
</evidence>
<evidence type="ECO:0000256" key="1">
    <source>
        <dbReference type="ARBA" id="ARBA00004496"/>
    </source>
</evidence>
<evidence type="ECO:0000256" key="9">
    <source>
        <dbReference type="ARBA" id="ARBA00025475"/>
    </source>
</evidence>
<dbReference type="CDD" id="cd04731">
    <property type="entry name" value="HisF"/>
    <property type="match status" value="1"/>
</dbReference>
<dbReference type="EC" id="4.3.2.10" evidence="11"/>
<evidence type="ECO:0000256" key="8">
    <source>
        <dbReference type="ARBA" id="ARBA00023239"/>
    </source>
</evidence>
<feature type="active site" evidence="11">
    <location>
        <position position="130"/>
    </location>
</feature>
<dbReference type="GO" id="GO:0000107">
    <property type="term" value="F:imidazoleglycerol-phosphate synthase activity"/>
    <property type="evidence" value="ECO:0007669"/>
    <property type="project" value="UniProtKB-UniRule"/>
</dbReference>
<evidence type="ECO:0000256" key="4">
    <source>
        <dbReference type="ARBA" id="ARBA00011152"/>
    </source>
</evidence>
<dbReference type="AlphaFoldDB" id="A0A0G0PPH6"/>
<dbReference type="GO" id="GO:0016829">
    <property type="term" value="F:lyase activity"/>
    <property type="evidence" value="ECO:0007669"/>
    <property type="project" value="UniProtKB-KW"/>
</dbReference>
<dbReference type="InterPro" id="IPR004651">
    <property type="entry name" value="HisF"/>
</dbReference>
<evidence type="ECO:0000256" key="6">
    <source>
        <dbReference type="ARBA" id="ARBA00022605"/>
    </source>
</evidence>
<protein>
    <recommendedName>
        <fullName evidence="11">Imidazole glycerol phosphate synthase subunit HisF</fullName>
        <ecNumber evidence="11">4.3.2.10</ecNumber>
    </recommendedName>
    <alternativeName>
        <fullName evidence="11">IGP synthase cyclase subunit</fullName>
    </alternativeName>
    <alternativeName>
        <fullName evidence="11">IGP synthase subunit HisF</fullName>
    </alternativeName>
    <alternativeName>
        <fullName evidence="11">ImGP synthase subunit HisF</fullName>
        <shortName evidence="11">IGPS subunit HisF</shortName>
    </alternativeName>
</protein>
<evidence type="ECO:0000256" key="10">
    <source>
        <dbReference type="ARBA" id="ARBA00047838"/>
    </source>
</evidence>